<dbReference type="InterPro" id="IPR003959">
    <property type="entry name" value="ATPase_AAA_core"/>
</dbReference>
<dbReference type="InterPro" id="IPR001270">
    <property type="entry name" value="ClpA/B"/>
</dbReference>
<name>A0A256FTQ7_9HYPH</name>
<dbReference type="OrthoDB" id="9783370at2"/>
<feature type="transmembrane region" description="Helical" evidence="4">
    <location>
        <begin position="17"/>
        <end position="38"/>
    </location>
</feature>
<reference evidence="6 7" key="1">
    <citation type="submission" date="2017-07" db="EMBL/GenBank/DDBJ databases">
        <title>Phylogenetic study on the rhizospheric bacterium Ochrobactrum sp. A44.</title>
        <authorList>
            <person name="Krzyzanowska D.M."/>
            <person name="Ossowicki A."/>
            <person name="Rajewska M."/>
            <person name="Maciag T."/>
            <person name="Kaczynski Z."/>
            <person name="Czerwicka M."/>
            <person name="Jafra S."/>
        </authorList>
    </citation>
    <scope>NUCLEOTIDE SEQUENCE [LARGE SCALE GENOMIC DNA]</scope>
    <source>
        <strain evidence="6 7">DSM 7216</strain>
    </source>
</reference>
<evidence type="ECO:0000313" key="7">
    <source>
        <dbReference type="Proteomes" id="UP000215590"/>
    </source>
</evidence>
<evidence type="ECO:0000256" key="4">
    <source>
        <dbReference type="SAM" id="Phobius"/>
    </source>
</evidence>
<keyword evidence="2" id="KW-0067">ATP-binding</keyword>
<accession>A0A256FTQ7</accession>
<dbReference type="GO" id="GO:0016887">
    <property type="term" value="F:ATP hydrolysis activity"/>
    <property type="evidence" value="ECO:0007669"/>
    <property type="project" value="InterPro"/>
</dbReference>
<dbReference type="Proteomes" id="UP000215590">
    <property type="component" value="Unassembled WGS sequence"/>
</dbReference>
<feature type="region of interest" description="Disordered" evidence="3">
    <location>
        <begin position="418"/>
        <end position="443"/>
    </location>
</feature>
<evidence type="ECO:0000256" key="2">
    <source>
        <dbReference type="ARBA" id="ARBA00022840"/>
    </source>
</evidence>
<dbReference type="GO" id="GO:0005524">
    <property type="term" value="F:ATP binding"/>
    <property type="evidence" value="ECO:0007669"/>
    <property type="project" value="UniProtKB-KW"/>
</dbReference>
<feature type="compositionally biased region" description="Basic and acidic residues" evidence="3">
    <location>
        <begin position="430"/>
        <end position="443"/>
    </location>
</feature>
<protein>
    <submittedName>
        <fullName evidence="6">AAA domain family protein</fullName>
    </submittedName>
</protein>
<gene>
    <name evidence="6" type="ORF">CEV31_4274</name>
</gene>
<dbReference type="GO" id="GO:0034605">
    <property type="term" value="P:cellular response to heat"/>
    <property type="evidence" value="ECO:0007669"/>
    <property type="project" value="TreeGrafter"/>
</dbReference>
<dbReference type="PANTHER" id="PTHR11638:SF18">
    <property type="entry name" value="HEAT SHOCK PROTEIN 104"/>
    <property type="match status" value="1"/>
</dbReference>
<sequence length="443" mass="49354">MGGLTSKIGAFYKISPFVFILICLFLYFIGGALISGIATSNYRLFQIGFWVCLALVIVAYIHSAGLFEKAWPKTFKPKWRASFMSLVSRYSNPEVLQVLINKKKKLVNFDIDDFTTRVNEGLIGQKAVVQSIAEVLYLRFSMLRSTTALYVTVLAGPPSVGKTEAGKQIAKVLGYDFKLIDMSQYKDLNSFGGLIGNQDIYQGSEKPGEITGQLEINQKTVFILDEIDRAHKKIFDIFLIPFNEGHFINGKTGKHISCKEAIFIFTTNKGHERITDARKGNPDEDKLAEITTQILIEEEFDGALLSRLDSVETFNILADEDAAEIVVLKINSLVKQYGMELEDSSKALDPHVIANALERMEALQKSKGVRGFMKVLEKTIGKKLADATKVDAKTVRLIMTGETLNDVDLVITEYQDHAAEQAAKPQRMTPSERARAAAEMRGD</sequence>
<comment type="caution">
    <text evidence="6">The sequence shown here is derived from an EMBL/GenBank/DDBJ whole genome shotgun (WGS) entry which is preliminary data.</text>
</comment>
<keyword evidence="7" id="KW-1185">Reference proteome</keyword>
<dbReference type="Pfam" id="PF07724">
    <property type="entry name" value="AAA_2"/>
    <property type="match status" value="1"/>
</dbReference>
<dbReference type="EMBL" id="NNRJ01000027">
    <property type="protein sequence ID" value="OYR18262.1"/>
    <property type="molecule type" value="Genomic_DNA"/>
</dbReference>
<dbReference type="InterPro" id="IPR003593">
    <property type="entry name" value="AAA+_ATPase"/>
</dbReference>
<dbReference type="InterPro" id="IPR027417">
    <property type="entry name" value="P-loop_NTPase"/>
</dbReference>
<dbReference type="RefSeq" id="WP_094507427.1">
    <property type="nucleotide sequence ID" value="NZ_JBHEEK010000015.1"/>
</dbReference>
<dbReference type="SMART" id="SM00382">
    <property type="entry name" value="AAA"/>
    <property type="match status" value="1"/>
</dbReference>
<feature type="domain" description="AAA+ ATPase" evidence="5">
    <location>
        <begin position="148"/>
        <end position="301"/>
    </location>
</feature>
<keyword evidence="4" id="KW-1133">Transmembrane helix</keyword>
<evidence type="ECO:0000256" key="3">
    <source>
        <dbReference type="SAM" id="MobiDB-lite"/>
    </source>
</evidence>
<evidence type="ECO:0000256" key="1">
    <source>
        <dbReference type="ARBA" id="ARBA00022741"/>
    </source>
</evidence>
<dbReference type="InterPro" id="IPR050130">
    <property type="entry name" value="ClpA_ClpB"/>
</dbReference>
<dbReference type="Gene3D" id="3.40.50.300">
    <property type="entry name" value="P-loop containing nucleotide triphosphate hydrolases"/>
    <property type="match status" value="1"/>
</dbReference>
<dbReference type="GO" id="GO:0005737">
    <property type="term" value="C:cytoplasm"/>
    <property type="evidence" value="ECO:0007669"/>
    <property type="project" value="TreeGrafter"/>
</dbReference>
<dbReference type="PRINTS" id="PR00300">
    <property type="entry name" value="CLPPROTEASEA"/>
</dbReference>
<dbReference type="SUPFAM" id="SSF52540">
    <property type="entry name" value="P-loop containing nucleoside triphosphate hydrolases"/>
    <property type="match status" value="1"/>
</dbReference>
<organism evidence="6 7">
    <name type="scientific">Brucella thiophenivorans</name>
    <dbReference type="NCBI Taxonomy" id="571255"/>
    <lineage>
        <taxon>Bacteria</taxon>
        <taxon>Pseudomonadati</taxon>
        <taxon>Pseudomonadota</taxon>
        <taxon>Alphaproteobacteria</taxon>
        <taxon>Hyphomicrobiales</taxon>
        <taxon>Brucellaceae</taxon>
        <taxon>Brucella/Ochrobactrum group</taxon>
        <taxon>Brucella</taxon>
    </lineage>
</organism>
<keyword evidence="4" id="KW-0472">Membrane</keyword>
<feature type="transmembrane region" description="Helical" evidence="4">
    <location>
        <begin position="44"/>
        <end position="67"/>
    </location>
</feature>
<evidence type="ECO:0000259" key="5">
    <source>
        <dbReference type="SMART" id="SM00382"/>
    </source>
</evidence>
<dbReference type="PANTHER" id="PTHR11638">
    <property type="entry name" value="ATP-DEPENDENT CLP PROTEASE"/>
    <property type="match status" value="1"/>
</dbReference>
<keyword evidence="1" id="KW-0547">Nucleotide-binding</keyword>
<proteinExistence type="predicted"/>
<dbReference type="AlphaFoldDB" id="A0A256FTQ7"/>
<evidence type="ECO:0000313" key="6">
    <source>
        <dbReference type="EMBL" id="OYR18262.1"/>
    </source>
</evidence>
<keyword evidence="4" id="KW-0812">Transmembrane</keyword>